<dbReference type="AlphaFoldDB" id="A0A226QGC2"/>
<evidence type="ECO:0000313" key="2">
    <source>
        <dbReference type="Proteomes" id="UP000198394"/>
    </source>
</evidence>
<evidence type="ECO:0000313" key="1">
    <source>
        <dbReference type="EMBL" id="OXB91631.1"/>
    </source>
</evidence>
<accession>A0A226QGC2</accession>
<dbReference type="Proteomes" id="UP000198394">
    <property type="component" value="Unassembled WGS sequence"/>
</dbReference>
<protein>
    <submittedName>
        <fullName evidence="1">Uncharacterized protein</fullName>
    </submittedName>
</protein>
<gene>
    <name evidence="1" type="ORF">B9L23_09805</name>
</gene>
<name>A0A226QGC2_9BACL</name>
<dbReference type="RefSeq" id="WP_015863786.1">
    <property type="nucleotide sequence ID" value="NZ_NDYL01000002.1"/>
</dbReference>
<reference evidence="1 2" key="1">
    <citation type="submission" date="2017-04" db="EMBL/GenBank/DDBJ databases">
        <title>The genome sequence of Parageobacillus galactosidasius DSM 18751.</title>
        <authorList>
            <person name="Ramaloko W.T."/>
            <person name="Koen N."/>
            <person name="Polliack S."/>
            <person name="Aliyu H."/>
            <person name="Lebre P."/>
            <person name="Mohr T."/>
            <person name="Oswald F."/>
            <person name="Zwick M."/>
            <person name="Neumann A."/>
            <person name="Syldatk C."/>
            <person name="Cowan D."/>
            <person name="De Maayer P."/>
        </authorList>
    </citation>
    <scope>NUCLEOTIDE SEQUENCE [LARGE SCALE GENOMIC DNA]</scope>
    <source>
        <strain evidence="1 2">DSM 18751</strain>
    </source>
</reference>
<comment type="caution">
    <text evidence="1">The sequence shown here is derived from an EMBL/GenBank/DDBJ whole genome shotgun (WGS) entry which is preliminary data.</text>
</comment>
<organism evidence="1 2">
    <name type="scientific">Parageobacillus galactosidasius</name>
    <dbReference type="NCBI Taxonomy" id="883812"/>
    <lineage>
        <taxon>Bacteria</taxon>
        <taxon>Bacillati</taxon>
        <taxon>Bacillota</taxon>
        <taxon>Bacilli</taxon>
        <taxon>Bacillales</taxon>
        <taxon>Anoxybacillaceae</taxon>
        <taxon>Parageobacillus</taxon>
    </lineage>
</organism>
<proteinExistence type="predicted"/>
<sequence>MEKEVYLSAALALKKGIGLWNVLNETAPNVWTKEPAVHTAKKGGSVDLEIAGEEKLVESLKKRENVCKCIPAEAEKAVCAFLKEKVPHSIE</sequence>
<keyword evidence="2" id="KW-1185">Reference proteome</keyword>
<dbReference type="EMBL" id="NDYL01000002">
    <property type="protein sequence ID" value="OXB91631.1"/>
    <property type="molecule type" value="Genomic_DNA"/>
</dbReference>